<reference evidence="1" key="2">
    <citation type="journal article" date="2012" name="PLoS ONE">
        <title>A Deeply Branching Thermophilic Bacterium with an Ancient Acetyl-CoA Pathway Dominates a Subsurface Ecosystem.</title>
        <authorList>
            <person name="Takami H."/>
            <person name="Noguchi H."/>
            <person name="Takaki Y."/>
            <person name="Uchiyama I."/>
            <person name="Toyoda A."/>
            <person name="Nishi S."/>
            <person name="Chee G.-J."/>
            <person name="Arai W."/>
            <person name="Nunoura T."/>
            <person name="Itoh T."/>
            <person name="Hattori M."/>
            <person name="Takai K."/>
        </authorList>
    </citation>
    <scope>NUCLEOTIDE SEQUENCE</scope>
</reference>
<evidence type="ECO:0000313" key="1">
    <source>
        <dbReference type="EMBL" id="BAL56842.1"/>
    </source>
</evidence>
<dbReference type="InterPro" id="IPR029060">
    <property type="entry name" value="PIN-like_dom_sf"/>
</dbReference>
<dbReference type="PIRSF" id="PIRSF008505">
    <property type="entry name" value="UCP008505"/>
    <property type="match status" value="1"/>
</dbReference>
<name>H5SL06_9BACT</name>
<reference evidence="1" key="1">
    <citation type="journal article" date="2005" name="Environ. Microbiol.">
        <title>Genetic and functional properties of uncultivated thermophilic crenarchaeotes from a subsurface gold mine as revealed by analysis of genome fragments.</title>
        <authorList>
            <person name="Nunoura T."/>
            <person name="Hirayama H."/>
            <person name="Takami H."/>
            <person name="Oida H."/>
            <person name="Nishi S."/>
            <person name="Shimamura S."/>
            <person name="Suzuki Y."/>
            <person name="Inagaki F."/>
            <person name="Takai K."/>
            <person name="Nealson K.H."/>
            <person name="Horikoshi K."/>
        </authorList>
    </citation>
    <scope>NUCLEOTIDE SEQUENCE</scope>
</reference>
<dbReference type="SUPFAM" id="SSF88723">
    <property type="entry name" value="PIN domain-like"/>
    <property type="match status" value="1"/>
</dbReference>
<dbReference type="Pfam" id="PF14367">
    <property type="entry name" value="DUF4411"/>
    <property type="match status" value="1"/>
</dbReference>
<dbReference type="EMBL" id="AP011759">
    <property type="protein sequence ID" value="BAL56842.1"/>
    <property type="molecule type" value="Genomic_DNA"/>
</dbReference>
<dbReference type="Gene3D" id="3.40.50.1010">
    <property type="entry name" value="5'-nuclease"/>
    <property type="match status" value="1"/>
</dbReference>
<sequence>MNGVPNRYVLDTSVFTQAFRSYYHFDIAPGFWQALAQHAGAGTLLSIDRVKKEIEDGKDDLAKWIENHFHRSFESTADNQVLAAYQRVIQWAMAQGQYTDAAKAKFADADNADAWVVAYALAKDYVVVTQEVAAPQSKHNIKIPDVCRAFNVPCIDTFDMMRRLGIRL</sequence>
<protein>
    <submittedName>
        <fullName evidence="1">PilT domain-containing protein</fullName>
    </submittedName>
</protein>
<gene>
    <name evidence="1" type="ORF">HGMM_F43B07C26</name>
</gene>
<dbReference type="InterPro" id="IPR016541">
    <property type="entry name" value="UCP008505"/>
</dbReference>
<dbReference type="AlphaFoldDB" id="H5SL06"/>
<accession>H5SL06</accession>
<organism evidence="1">
    <name type="scientific">uncultured Acetothermia bacterium</name>
    <dbReference type="NCBI Taxonomy" id="236499"/>
    <lineage>
        <taxon>Bacteria</taxon>
        <taxon>Candidatus Bipolaricaulota</taxon>
        <taxon>environmental samples</taxon>
    </lineage>
</organism>
<proteinExistence type="predicted"/>